<name>A0AAE0PDP5_SORBR</name>
<comment type="similarity">
    <text evidence="1">Belongs to the short-chain dehydrogenases/reductases (SDR) family.</text>
</comment>
<reference evidence="2" key="1">
    <citation type="journal article" date="2023" name="Mol. Phylogenet. Evol.">
        <title>Genome-scale phylogeny and comparative genomics of the fungal order Sordariales.</title>
        <authorList>
            <person name="Hensen N."/>
            <person name="Bonometti L."/>
            <person name="Westerberg I."/>
            <person name="Brannstrom I.O."/>
            <person name="Guillou S."/>
            <person name="Cros-Aarteil S."/>
            <person name="Calhoun S."/>
            <person name="Haridas S."/>
            <person name="Kuo A."/>
            <person name="Mondo S."/>
            <person name="Pangilinan J."/>
            <person name="Riley R."/>
            <person name="LaButti K."/>
            <person name="Andreopoulos B."/>
            <person name="Lipzen A."/>
            <person name="Chen C."/>
            <person name="Yan M."/>
            <person name="Daum C."/>
            <person name="Ng V."/>
            <person name="Clum A."/>
            <person name="Steindorff A."/>
            <person name="Ohm R.A."/>
            <person name="Martin F."/>
            <person name="Silar P."/>
            <person name="Natvig D.O."/>
            <person name="Lalanne C."/>
            <person name="Gautier V."/>
            <person name="Ament-Velasquez S.L."/>
            <person name="Kruys A."/>
            <person name="Hutchinson M.I."/>
            <person name="Powell A.J."/>
            <person name="Barry K."/>
            <person name="Miller A.N."/>
            <person name="Grigoriev I.V."/>
            <person name="Debuchy R."/>
            <person name="Gladieux P."/>
            <person name="Hiltunen Thoren M."/>
            <person name="Johannesson H."/>
        </authorList>
    </citation>
    <scope>NUCLEOTIDE SEQUENCE</scope>
    <source>
        <strain evidence="2">FGSC 1904</strain>
    </source>
</reference>
<dbReference type="EMBL" id="JAUTDP010000007">
    <property type="protein sequence ID" value="KAK3397590.1"/>
    <property type="molecule type" value="Genomic_DNA"/>
</dbReference>
<dbReference type="PANTHER" id="PTHR43544">
    <property type="entry name" value="SHORT-CHAIN DEHYDROGENASE/REDUCTASE"/>
    <property type="match status" value="1"/>
</dbReference>
<dbReference type="PANTHER" id="PTHR43544:SF26">
    <property type="entry name" value="SHORT CHAIN DEHYDROGENASE_REDUCTASE FAMILY OXIDOREDUCTASE (JCVI)"/>
    <property type="match status" value="1"/>
</dbReference>
<dbReference type="PRINTS" id="PR00081">
    <property type="entry name" value="GDHRDH"/>
</dbReference>
<protein>
    <recommendedName>
        <fullName evidence="4">NAD(P)-binding protein</fullName>
    </recommendedName>
</protein>
<dbReference type="SUPFAM" id="SSF51735">
    <property type="entry name" value="NAD(P)-binding Rossmann-fold domains"/>
    <property type="match status" value="1"/>
</dbReference>
<evidence type="ECO:0000256" key="1">
    <source>
        <dbReference type="ARBA" id="ARBA00006484"/>
    </source>
</evidence>
<dbReference type="InterPro" id="IPR036291">
    <property type="entry name" value="NAD(P)-bd_dom_sf"/>
</dbReference>
<proteinExistence type="inferred from homology"/>
<reference evidence="2" key="2">
    <citation type="submission" date="2023-07" db="EMBL/GenBank/DDBJ databases">
        <authorList>
            <consortium name="Lawrence Berkeley National Laboratory"/>
            <person name="Haridas S."/>
            <person name="Hensen N."/>
            <person name="Bonometti L."/>
            <person name="Westerberg I."/>
            <person name="Brannstrom I.O."/>
            <person name="Guillou S."/>
            <person name="Cros-Aarteil S."/>
            <person name="Calhoun S."/>
            <person name="Kuo A."/>
            <person name="Mondo S."/>
            <person name="Pangilinan J."/>
            <person name="Riley R."/>
            <person name="LaButti K."/>
            <person name="Andreopoulos B."/>
            <person name="Lipzen A."/>
            <person name="Chen C."/>
            <person name="Yanf M."/>
            <person name="Daum C."/>
            <person name="Ng V."/>
            <person name="Clum A."/>
            <person name="Steindorff A."/>
            <person name="Ohm R."/>
            <person name="Martin F."/>
            <person name="Silar P."/>
            <person name="Natvig D."/>
            <person name="Lalanne C."/>
            <person name="Gautier V."/>
            <person name="Ament-velasquez S.L."/>
            <person name="Kruys A."/>
            <person name="Hutchinson M.I."/>
            <person name="Powell A.J."/>
            <person name="Barry K."/>
            <person name="Miller A.N."/>
            <person name="Grigoriev I.V."/>
            <person name="Debuchy R."/>
            <person name="Gladieux P."/>
            <person name="Thoren M.H."/>
            <person name="Johannesson H."/>
        </authorList>
    </citation>
    <scope>NUCLEOTIDE SEQUENCE</scope>
    <source>
        <strain evidence="2">FGSC 1904</strain>
    </source>
</reference>
<dbReference type="AlphaFoldDB" id="A0AAE0PDP5"/>
<dbReference type="InterPro" id="IPR051468">
    <property type="entry name" value="Fungal_SecMetab_SDRs"/>
</dbReference>
<organism evidence="2 3">
    <name type="scientific">Sordaria brevicollis</name>
    <dbReference type="NCBI Taxonomy" id="83679"/>
    <lineage>
        <taxon>Eukaryota</taxon>
        <taxon>Fungi</taxon>
        <taxon>Dikarya</taxon>
        <taxon>Ascomycota</taxon>
        <taxon>Pezizomycotina</taxon>
        <taxon>Sordariomycetes</taxon>
        <taxon>Sordariomycetidae</taxon>
        <taxon>Sordariales</taxon>
        <taxon>Sordariaceae</taxon>
        <taxon>Sordaria</taxon>
    </lineage>
</organism>
<dbReference type="Pfam" id="PF00106">
    <property type="entry name" value="adh_short"/>
    <property type="match status" value="1"/>
</dbReference>
<gene>
    <name evidence="2" type="ORF">B0T20DRAFT_479789</name>
</gene>
<evidence type="ECO:0000313" key="3">
    <source>
        <dbReference type="Proteomes" id="UP001281003"/>
    </source>
</evidence>
<dbReference type="Gene3D" id="3.40.50.720">
    <property type="entry name" value="NAD(P)-binding Rossmann-like Domain"/>
    <property type="match status" value="1"/>
</dbReference>
<dbReference type="GO" id="GO:0016491">
    <property type="term" value="F:oxidoreductase activity"/>
    <property type="evidence" value="ECO:0007669"/>
    <property type="project" value="TreeGrafter"/>
</dbReference>
<dbReference type="GO" id="GO:0005737">
    <property type="term" value="C:cytoplasm"/>
    <property type="evidence" value="ECO:0007669"/>
    <property type="project" value="TreeGrafter"/>
</dbReference>
<evidence type="ECO:0008006" key="4">
    <source>
        <dbReference type="Google" id="ProtNLM"/>
    </source>
</evidence>
<accession>A0AAE0PDP5</accession>
<dbReference type="Proteomes" id="UP001281003">
    <property type="component" value="Unassembled WGS sequence"/>
</dbReference>
<sequence>MAKTILITGSNRGLGRIFLSHYLLRPDYTVIAAVRNPSHPTSQSLSTLPVHPSGTTRLIIVKLDLNERTDPSAAVKELSEKHGINEIDVVVANASTAYIWPKVRDAAVEDIKGHMETNVYGFVELVKAFLPVLEKTASKKKENGGEDKEVVWVTIGSGGGFLNDPQAAAFPNAAYGLTKAAQHYLTGKLHPEEPWLTSFSLDPGWVKTDMGNAGARAFGLEEATGDPEESVKGMVKVIDAATRETHSGKMWLAEGKTVLF</sequence>
<evidence type="ECO:0000313" key="2">
    <source>
        <dbReference type="EMBL" id="KAK3397590.1"/>
    </source>
</evidence>
<keyword evidence="3" id="KW-1185">Reference proteome</keyword>
<dbReference type="InterPro" id="IPR002347">
    <property type="entry name" value="SDR_fam"/>
</dbReference>
<comment type="caution">
    <text evidence="2">The sequence shown here is derived from an EMBL/GenBank/DDBJ whole genome shotgun (WGS) entry which is preliminary data.</text>
</comment>